<evidence type="ECO:0000313" key="6">
    <source>
        <dbReference type="Proteomes" id="UP001589906"/>
    </source>
</evidence>
<dbReference type="PROSITE" id="PS51118">
    <property type="entry name" value="HTH_HXLR"/>
    <property type="match status" value="1"/>
</dbReference>
<keyword evidence="3" id="KW-0804">Transcription</keyword>
<feature type="domain" description="HTH hxlR-type" evidence="4">
    <location>
        <begin position="1"/>
        <end position="93"/>
    </location>
</feature>
<evidence type="ECO:0000259" key="4">
    <source>
        <dbReference type="PROSITE" id="PS51118"/>
    </source>
</evidence>
<dbReference type="Pfam" id="PF01638">
    <property type="entry name" value="HxlR"/>
    <property type="match status" value="1"/>
</dbReference>
<dbReference type="InterPro" id="IPR002577">
    <property type="entry name" value="HTH_HxlR"/>
</dbReference>
<accession>A0ABV6R0P3</accession>
<keyword evidence="1" id="KW-0805">Transcription regulation</keyword>
<dbReference type="Gene3D" id="1.10.10.10">
    <property type="entry name" value="Winged helix-like DNA-binding domain superfamily/Winged helix DNA-binding domain"/>
    <property type="match status" value="1"/>
</dbReference>
<evidence type="ECO:0000313" key="5">
    <source>
        <dbReference type="EMBL" id="MFC0633192.1"/>
    </source>
</evidence>
<evidence type="ECO:0000256" key="3">
    <source>
        <dbReference type="ARBA" id="ARBA00023163"/>
    </source>
</evidence>
<dbReference type="PANTHER" id="PTHR33204">
    <property type="entry name" value="TRANSCRIPTIONAL REGULATOR, MARR FAMILY"/>
    <property type="match status" value="1"/>
</dbReference>
<dbReference type="CDD" id="cd00090">
    <property type="entry name" value="HTH_ARSR"/>
    <property type="match status" value="1"/>
</dbReference>
<gene>
    <name evidence="5" type="ORF">ACFFGE_04780</name>
</gene>
<dbReference type="PANTHER" id="PTHR33204:SF18">
    <property type="entry name" value="TRANSCRIPTIONAL REGULATORY PROTEIN"/>
    <property type="match status" value="1"/>
</dbReference>
<evidence type="ECO:0000256" key="2">
    <source>
        <dbReference type="ARBA" id="ARBA00023125"/>
    </source>
</evidence>
<dbReference type="InterPro" id="IPR011991">
    <property type="entry name" value="ArsR-like_HTH"/>
</dbReference>
<name>A0ABV6R0P3_9CAUL</name>
<dbReference type="InterPro" id="IPR036388">
    <property type="entry name" value="WH-like_DNA-bd_sf"/>
</dbReference>
<proteinExistence type="predicted"/>
<dbReference type="SUPFAM" id="SSF55718">
    <property type="entry name" value="SCP-like"/>
    <property type="match status" value="1"/>
</dbReference>
<dbReference type="InterPro" id="IPR036527">
    <property type="entry name" value="SCP2_sterol-bd_dom_sf"/>
</dbReference>
<keyword evidence="2" id="KW-0238">DNA-binding</keyword>
<dbReference type="EMBL" id="JBHLSW010000003">
    <property type="protein sequence ID" value="MFC0633192.1"/>
    <property type="molecule type" value="Genomic_DNA"/>
</dbReference>
<protein>
    <submittedName>
        <fullName evidence="5">Winged helix-turn-helix transcriptional regulator</fullName>
    </submittedName>
</protein>
<dbReference type="InterPro" id="IPR036390">
    <property type="entry name" value="WH_DNA-bd_sf"/>
</dbReference>
<keyword evidence="6" id="KW-1185">Reference proteome</keyword>
<dbReference type="SUPFAM" id="SSF46785">
    <property type="entry name" value="Winged helix' DNA-binding domain"/>
    <property type="match status" value="1"/>
</dbReference>
<reference evidence="5 6" key="1">
    <citation type="submission" date="2024-09" db="EMBL/GenBank/DDBJ databases">
        <authorList>
            <person name="Sun Q."/>
            <person name="Mori K."/>
        </authorList>
    </citation>
    <scope>NUCLEOTIDE SEQUENCE [LARGE SCALE GENOMIC DNA]</scope>
    <source>
        <strain evidence="5 6">NCAIM B.02621</strain>
    </source>
</reference>
<comment type="caution">
    <text evidence="5">The sequence shown here is derived from an EMBL/GenBank/DDBJ whole genome shotgun (WGS) entry which is preliminary data.</text>
</comment>
<organism evidence="5 6">
    <name type="scientific">Brevundimonas balnearis</name>
    <dbReference type="NCBI Taxonomy" id="1572858"/>
    <lineage>
        <taxon>Bacteria</taxon>
        <taxon>Pseudomonadati</taxon>
        <taxon>Pseudomonadota</taxon>
        <taxon>Alphaproteobacteria</taxon>
        <taxon>Caulobacterales</taxon>
        <taxon>Caulobacteraceae</taxon>
        <taxon>Brevundimonas</taxon>
    </lineage>
</organism>
<evidence type="ECO:0000256" key="1">
    <source>
        <dbReference type="ARBA" id="ARBA00023015"/>
    </source>
</evidence>
<sequence length="207" mass="22570">MELVGERWSLMIVRELMFGPRRFSDIRSALPGISANVLTQRLETLEAHGVVERTRLPPPASVQVYGLTPWGYEADEMIMALGRWAARSPDHDPSLPLSNTSLMMSFRTMFDPGKAAGDGGRFGFRLGEETFVVTVADGRLTAARAPAESVDVVFVGAPEPIAGFVYENVPLEALGDALELEGDAARALAFQSWFKLPPKATKPQPPE</sequence>
<dbReference type="RefSeq" id="WP_376834815.1">
    <property type="nucleotide sequence ID" value="NZ_JBHLSW010000003.1"/>
</dbReference>
<dbReference type="Proteomes" id="UP001589906">
    <property type="component" value="Unassembled WGS sequence"/>
</dbReference>